<dbReference type="InterPro" id="IPR029526">
    <property type="entry name" value="PGBD"/>
</dbReference>
<feature type="domain" description="PiggyBac transposable element-derived protein" evidence="2">
    <location>
        <begin position="111"/>
        <end position="200"/>
    </location>
</feature>
<feature type="non-terminal residue" evidence="3">
    <location>
        <position position="1"/>
    </location>
</feature>
<keyword evidence="4" id="KW-1185">Reference proteome</keyword>
<dbReference type="Pfam" id="PF13843">
    <property type="entry name" value="DDE_Tnp_1_7"/>
    <property type="match status" value="1"/>
</dbReference>
<feature type="region of interest" description="Disordered" evidence="1">
    <location>
        <begin position="55"/>
        <end position="82"/>
    </location>
</feature>
<proteinExistence type="predicted"/>
<dbReference type="PANTHER" id="PTHR46599:SF3">
    <property type="entry name" value="PIGGYBAC TRANSPOSABLE ELEMENT-DERIVED PROTEIN 4"/>
    <property type="match status" value="1"/>
</dbReference>
<organism evidence="3 4">
    <name type="scientific">Spodoptera exigua</name>
    <name type="common">Beet armyworm</name>
    <name type="synonym">Noctua fulgens</name>
    <dbReference type="NCBI Taxonomy" id="7107"/>
    <lineage>
        <taxon>Eukaryota</taxon>
        <taxon>Metazoa</taxon>
        <taxon>Ecdysozoa</taxon>
        <taxon>Arthropoda</taxon>
        <taxon>Hexapoda</taxon>
        <taxon>Insecta</taxon>
        <taxon>Pterygota</taxon>
        <taxon>Neoptera</taxon>
        <taxon>Endopterygota</taxon>
        <taxon>Lepidoptera</taxon>
        <taxon>Glossata</taxon>
        <taxon>Ditrysia</taxon>
        <taxon>Noctuoidea</taxon>
        <taxon>Noctuidae</taxon>
        <taxon>Amphipyrinae</taxon>
        <taxon>Spodoptera</taxon>
    </lineage>
</organism>
<evidence type="ECO:0000259" key="2">
    <source>
        <dbReference type="Pfam" id="PF13843"/>
    </source>
</evidence>
<dbReference type="PANTHER" id="PTHR46599">
    <property type="entry name" value="PIGGYBAC TRANSPOSABLE ELEMENT-DERIVED PROTEIN 4"/>
    <property type="match status" value="1"/>
</dbReference>
<name>A0A835GAF8_SPOEX</name>
<gene>
    <name evidence="3" type="ORF">HW555_008774</name>
</gene>
<reference evidence="3" key="1">
    <citation type="submission" date="2020-08" db="EMBL/GenBank/DDBJ databases">
        <title>Spodoptera exigua strain:BAW_Kor-Di-RS1 Genome sequencing and assembly.</title>
        <authorList>
            <person name="Kim J."/>
            <person name="Nam H.Y."/>
            <person name="Kwon M."/>
            <person name="Choi J.H."/>
            <person name="Cho S.R."/>
            <person name="Kim G.-H."/>
        </authorList>
    </citation>
    <scope>NUCLEOTIDE SEQUENCE</scope>
    <source>
        <strain evidence="3">BAW_Kor-Di-RS1</strain>
        <tissue evidence="3">Whole-body</tissue>
    </source>
</reference>
<protein>
    <recommendedName>
        <fullName evidence="2">PiggyBac transposable element-derived protein domain-containing protein</fullName>
    </recommendedName>
</protein>
<sequence length="256" mass="29582">FEMDMFEDFDISQDDLSQLDQIEINLLNNSFHISSDEEDNIHPVSRNRRRIMVIDSEESESEERPVPATSGQTTPRKRTWTLPTGNQRSIIPFTENPGLPTYLRLAMSKKSPIDFYSLLVPDDVFGQIVEDTNQFAINTITKRNASKAARIRNWSPTNVHEMKSFFALIMFMGLVKLPKLSDYWSKDEITGHRFASTIMSHGSSKNNRRTCQQCYKENTQVMGRKLAKNKTKKVVTFCDTCPNKPFLCFDCFHKIH</sequence>
<dbReference type="EMBL" id="JACKWZ010000178">
    <property type="protein sequence ID" value="KAF9412771.1"/>
    <property type="molecule type" value="Genomic_DNA"/>
</dbReference>
<comment type="caution">
    <text evidence="3">The sequence shown here is derived from an EMBL/GenBank/DDBJ whole genome shotgun (WGS) entry which is preliminary data.</text>
</comment>
<dbReference type="AlphaFoldDB" id="A0A835GAF8"/>
<evidence type="ECO:0000313" key="3">
    <source>
        <dbReference type="EMBL" id="KAF9412771.1"/>
    </source>
</evidence>
<evidence type="ECO:0000313" key="4">
    <source>
        <dbReference type="Proteomes" id="UP000648187"/>
    </source>
</evidence>
<accession>A0A835GAF8</accession>
<dbReference type="Proteomes" id="UP000648187">
    <property type="component" value="Unassembled WGS sequence"/>
</dbReference>
<evidence type="ECO:0000256" key="1">
    <source>
        <dbReference type="SAM" id="MobiDB-lite"/>
    </source>
</evidence>